<proteinExistence type="predicted"/>
<keyword evidence="6" id="KW-0539">Nucleus</keyword>
<dbReference type="Gene3D" id="3.30.160.60">
    <property type="entry name" value="Classic Zinc Finger"/>
    <property type="match status" value="2"/>
</dbReference>
<keyword evidence="14" id="KW-1185">Reference proteome</keyword>
<evidence type="ECO:0000256" key="3">
    <source>
        <dbReference type="ARBA" id="ARBA00022737"/>
    </source>
</evidence>
<evidence type="ECO:0000256" key="7">
    <source>
        <dbReference type="PROSITE-ProRule" id="PRU00042"/>
    </source>
</evidence>
<evidence type="ECO:0000256" key="4">
    <source>
        <dbReference type="ARBA" id="ARBA00022771"/>
    </source>
</evidence>
<keyword evidence="3" id="KW-0677">Repeat</keyword>
<dbReference type="Proteomes" id="UP001302367">
    <property type="component" value="Chromosome 6"/>
</dbReference>
<dbReference type="InterPro" id="IPR001138">
    <property type="entry name" value="Zn2Cys6_DnaBD"/>
</dbReference>
<organism evidence="11 13">
    <name type="scientific">Cercospora beticola</name>
    <name type="common">Sugarbeet leaf spot fungus</name>
    <dbReference type="NCBI Taxonomy" id="122368"/>
    <lineage>
        <taxon>Eukaryota</taxon>
        <taxon>Fungi</taxon>
        <taxon>Dikarya</taxon>
        <taxon>Ascomycota</taxon>
        <taxon>Pezizomycotina</taxon>
        <taxon>Dothideomycetes</taxon>
        <taxon>Dothideomycetidae</taxon>
        <taxon>Mycosphaerellales</taxon>
        <taxon>Mycosphaerellaceae</taxon>
        <taxon>Cercospora</taxon>
    </lineage>
</organism>
<evidence type="ECO:0000256" key="8">
    <source>
        <dbReference type="SAM" id="MobiDB-lite"/>
    </source>
</evidence>
<dbReference type="GO" id="GO:0005634">
    <property type="term" value="C:nucleus"/>
    <property type="evidence" value="ECO:0007669"/>
    <property type="project" value="UniProtKB-SubCell"/>
</dbReference>
<dbReference type="CDD" id="cd00067">
    <property type="entry name" value="GAL4"/>
    <property type="match status" value="1"/>
</dbReference>
<dbReference type="Pfam" id="PF00172">
    <property type="entry name" value="Zn_clus"/>
    <property type="match status" value="1"/>
</dbReference>
<dbReference type="InterPro" id="IPR036864">
    <property type="entry name" value="Zn2-C6_fun-type_DNA-bd_sf"/>
</dbReference>
<dbReference type="PROSITE" id="PS50048">
    <property type="entry name" value="ZN2_CY6_FUNGAL_2"/>
    <property type="match status" value="1"/>
</dbReference>
<dbReference type="SMART" id="SM00066">
    <property type="entry name" value="GAL4"/>
    <property type="match status" value="2"/>
</dbReference>
<protein>
    <submittedName>
        <fullName evidence="11">Chromatin structure-remodeling complex subunit rsc7</fullName>
    </submittedName>
</protein>
<feature type="region of interest" description="Disordered" evidence="8">
    <location>
        <begin position="1201"/>
        <end position="1224"/>
    </location>
</feature>
<evidence type="ECO:0000259" key="9">
    <source>
        <dbReference type="PROSITE" id="PS50048"/>
    </source>
</evidence>
<dbReference type="InterPro" id="IPR013933">
    <property type="entry name" value="CRC_Rsc7/Swp82"/>
</dbReference>
<dbReference type="SMART" id="SM00355">
    <property type="entry name" value="ZnF_C2H2"/>
    <property type="match status" value="5"/>
</dbReference>
<evidence type="ECO:0000256" key="5">
    <source>
        <dbReference type="ARBA" id="ARBA00022833"/>
    </source>
</evidence>
<feature type="compositionally biased region" description="Polar residues" evidence="8">
    <location>
        <begin position="1201"/>
        <end position="1215"/>
    </location>
</feature>
<dbReference type="PROSITE" id="PS00028">
    <property type="entry name" value="ZINC_FINGER_C2H2_1"/>
    <property type="match status" value="3"/>
</dbReference>
<dbReference type="InterPro" id="IPR036236">
    <property type="entry name" value="Znf_C2H2_sf"/>
</dbReference>
<keyword evidence="2" id="KW-0479">Metal-binding</keyword>
<keyword evidence="5" id="KW-0862">Zinc</keyword>
<dbReference type="Gene3D" id="4.10.240.10">
    <property type="entry name" value="Zn(2)-C6 fungal-type DNA-binding domain"/>
    <property type="match status" value="1"/>
</dbReference>
<feature type="region of interest" description="Disordered" evidence="8">
    <location>
        <begin position="466"/>
        <end position="513"/>
    </location>
</feature>
<evidence type="ECO:0000256" key="1">
    <source>
        <dbReference type="ARBA" id="ARBA00004123"/>
    </source>
</evidence>
<evidence type="ECO:0000313" key="13">
    <source>
        <dbReference type="Proteomes" id="UP000230605"/>
    </source>
</evidence>
<feature type="domain" description="Zn(2)-C6 fungal-type" evidence="9">
    <location>
        <begin position="1284"/>
        <end position="1314"/>
    </location>
</feature>
<dbReference type="EMBL" id="CP134189">
    <property type="protein sequence ID" value="WPB05564.1"/>
    <property type="molecule type" value="Genomic_DNA"/>
</dbReference>
<comment type="subcellular location">
    <subcellularLocation>
        <location evidence="1">Nucleus</location>
    </subcellularLocation>
</comment>
<dbReference type="GO" id="GO:0000981">
    <property type="term" value="F:DNA-binding transcription factor activity, RNA polymerase II-specific"/>
    <property type="evidence" value="ECO:0007669"/>
    <property type="project" value="InterPro"/>
</dbReference>
<dbReference type="Pfam" id="PF24818">
    <property type="entry name" value="PH_TRF2_HOY1"/>
    <property type="match status" value="1"/>
</dbReference>
<name>A0A2G5HPU0_CERBT</name>
<evidence type="ECO:0000313" key="14">
    <source>
        <dbReference type="Proteomes" id="UP001302367"/>
    </source>
</evidence>
<dbReference type="PROSITE" id="PS50157">
    <property type="entry name" value="ZINC_FINGER_C2H2_2"/>
    <property type="match status" value="2"/>
</dbReference>
<accession>A0A2G5HPU0</accession>
<evidence type="ECO:0000256" key="2">
    <source>
        <dbReference type="ARBA" id="ARBA00022723"/>
    </source>
</evidence>
<feature type="compositionally biased region" description="Basic and acidic residues" evidence="8">
    <location>
        <begin position="1264"/>
        <end position="1275"/>
    </location>
</feature>
<dbReference type="InterPro" id="IPR057939">
    <property type="entry name" value="TRF2_HOY1_PH"/>
</dbReference>
<evidence type="ECO:0000313" key="12">
    <source>
        <dbReference type="EMBL" id="WPB05564.1"/>
    </source>
</evidence>
<dbReference type="Proteomes" id="UP000230605">
    <property type="component" value="Chromosome 6"/>
</dbReference>
<dbReference type="OrthoDB" id="10258692at2759"/>
<dbReference type="SUPFAM" id="SSF57667">
    <property type="entry name" value="beta-beta-alpha zinc fingers"/>
    <property type="match status" value="1"/>
</dbReference>
<dbReference type="Pfam" id="PF08624">
    <property type="entry name" value="CRC_subunit"/>
    <property type="match status" value="1"/>
</dbReference>
<evidence type="ECO:0000313" key="11">
    <source>
        <dbReference type="EMBL" id="PIA94561.1"/>
    </source>
</evidence>
<gene>
    <name evidence="11" type="ORF">CB0940_08964</name>
    <name evidence="12" type="ORF">RHO25_010217</name>
</gene>
<feature type="compositionally biased region" description="Polar residues" evidence="8">
    <location>
        <begin position="374"/>
        <end position="386"/>
    </location>
</feature>
<feature type="domain" description="C2H2-type" evidence="10">
    <location>
        <begin position="542"/>
        <end position="569"/>
    </location>
</feature>
<evidence type="ECO:0000259" key="10">
    <source>
        <dbReference type="PROSITE" id="PS50157"/>
    </source>
</evidence>
<feature type="region of interest" description="Disordered" evidence="8">
    <location>
        <begin position="355"/>
        <end position="387"/>
    </location>
</feature>
<sequence length="1385" mass="156266">MQQYRERSEHHEPLDHDGLPLRDYFDKVVTRVLKETFEDTDMAGFLDGPPQDMQQSVPQRIKQTVTSRWKRICYHIARYQQLRASDSPAEENMDDEDTFMEDVQLDAGVKHAVPLGGDRIHVSKNVVIPQHEKATTFQGSLNDQVKVPQPQSITPSVALTNVAGFSVRMPKLRKQDVTYENGMLEFLCPLCKIPQQLPSDKSAVHQHRAWEKHAFYDLEPYICLLDCKTPEATYRTFEDWTRHINNEHARYTWQCQNCTQSCDNQAAFEHHLQSQHEAKLTAGELAFVAKTCERPVAAFSACFFCGKYELTGQTQAENKDAAAVRERKMMHCMAQHMRSLALTSLPDQLSVSDGSAESAARVSDASEASAPLRTVTQSNAKSTDPSSEAFESILSQLKVQYEVTDGRAEFTNEWRLKSDLMSSDNRPADHEELMLDPEAYSQRYATVLSARLNFVSKDPPRWDGVPFDVQGENGFASYPGLPQQEGQDGGPSRSMSLPGVGQDSPKPPASNKHHKCPYCEFEFRRHDDLKSHLLTHSQEKPYVCQTCQARFRRLSDLKRHTKKHTASNLVHGGRSFDEDDSGYASLHQYQGGLVMPDSNPPPRPNFEANAMFQEPSKNSQPFYGQLPESSSVQDPFKFFGVKNPRLNTDLPPSIASCDIHCRSLSIGAWKVVGRTVKDLSVYYWVDQAVIAYFFRGNGMGCKIEYPFAWIKHIMADELVIELIRPPKFYRENTANFTGEFVECSDFTDYKQASQIMIHRLEGHTELVCQELKIMKSLDIYRQRHDNASAAVDSGLPYPYANMMKRPIDKFQTLDEWEEDSLSRLKSGQDPSAASSIRKQILHDDGENHPGPVRDAVVTSDHTTLRMTQERMGNDFRTAARRRGMLPCIFHIGEPLKYPDHTGTYEFTSQLLRHLASVHGFHACQKCFTLRATASQLHDHICKKNCANASCRRAVLLGVDPPMVCQCITTQEEQWQELYKLQYNSLDQAATSRTPEEQWQELYKLQFNSLDKAATSRNAAPSTIGGDEDTLHDIDRAGELKVSKDGQLRGGREYQCRTFTLPGRGTTIYMLATECARVLGYRDSDILFNENQTLGKIIIGQAEKDDLLGRNILPRFDRARQVAVVTARSMFRQFGSRVIEDGQPGRDDYWEADAQHQVFAGFGLPSPGFLNEFQSHPGIRDLVGNNPPDRYEAVSPLLLPIDSTSANTSRDPQQSHQPRKGRKRPATCCLPCSELNIRCDLGVEGCVQCARAGIPCRMRSANAESSRDPNELRDPPEAQQGRAESCLACRERKLRCDPGDDGCLQCAERGTPCRMLSRRRVKPSGPTSQYPMPLEEHEITQSKALETVRPEDTMDVDTDEEGGQVVHMARVQPGVPLNTSPVLNKF</sequence>
<dbReference type="GO" id="GO:0008270">
    <property type="term" value="F:zinc ion binding"/>
    <property type="evidence" value="ECO:0007669"/>
    <property type="project" value="UniProtKB-KW"/>
</dbReference>
<feature type="domain" description="C2H2-type" evidence="10">
    <location>
        <begin position="514"/>
        <end position="541"/>
    </location>
</feature>
<evidence type="ECO:0000256" key="6">
    <source>
        <dbReference type="ARBA" id="ARBA00023242"/>
    </source>
</evidence>
<dbReference type="SUPFAM" id="SSF57701">
    <property type="entry name" value="Zn2/Cys6 DNA-binding domain"/>
    <property type="match status" value="2"/>
</dbReference>
<reference evidence="12 14" key="2">
    <citation type="submission" date="2023-09" db="EMBL/GenBank/DDBJ databases">
        <title>Complete-Gapless Cercospora beticola genome.</title>
        <authorList>
            <person name="Wyatt N.A."/>
            <person name="Spanner R.E."/>
            <person name="Bolton M.D."/>
        </authorList>
    </citation>
    <scope>NUCLEOTIDE SEQUENCE [LARGE SCALE GENOMIC DNA]</scope>
    <source>
        <strain evidence="12">Cb09-40</strain>
    </source>
</reference>
<dbReference type="PANTHER" id="PTHR35391:SF7">
    <property type="entry name" value="C2H2-TYPE DOMAIN-CONTAINING PROTEIN"/>
    <property type="match status" value="1"/>
</dbReference>
<feature type="region of interest" description="Disordered" evidence="8">
    <location>
        <begin position="1259"/>
        <end position="1280"/>
    </location>
</feature>
<keyword evidence="4 7" id="KW-0863">Zinc-finger</keyword>
<dbReference type="EMBL" id="LKMD01000104">
    <property type="protein sequence ID" value="PIA94561.1"/>
    <property type="molecule type" value="Genomic_DNA"/>
</dbReference>
<dbReference type="FunFam" id="3.30.160.60:FF:001666">
    <property type="entry name" value="MDS1 and EVI1 complex locus"/>
    <property type="match status" value="1"/>
</dbReference>
<dbReference type="InterPro" id="IPR013087">
    <property type="entry name" value="Znf_C2H2_type"/>
</dbReference>
<dbReference type="PROSITE" id="PS00463">
    <property type="entry name" value="ZN2_CY6_FUNGAL_1"/>
    <property type="match status" value="1"/>
</dbReference>
<reference evidence="11 13" key="1">
    <citation type="submission" date="2015-10" db="EMBL/GenBank/DDBJ databases">
        <title>The cercosporin biosynthetic gene cluster was horizontally transferred to several fungal lineages and shown to be expanded in Cercospora beticola based on microsynteny with recipient genomes.</title>
        <authorList>
            <person name="De Jonge R."/>
            <person name="Ebert M.K."/>
            <person name="Suttle J.C."/>
            <person name="Jurick Ii W.M."/>
            <person name="Secor G.A."/>
            <person name="Thomma B.P."/>
            <person name="Van De Peer Y."/>
            <person name="Bolton M.D."/>
        </authorList>
    </citation>
    <scope>NUCLEOTIDE SEQUENCE [LARGE SCALE GENOMIC DNA]</scope>
    <source>
        <strain evidence="11 13">09-40</strain>
    </source>
</reference>
<dbReference type="PANTHER" id="PTHR35391">
    <property type="entry name" value="C2H2-TYPE DOMAIN-CONTAINING PROTEIN-RELATED"/>
    <property type="match status" value="1"/>
</dbReference>